<dbReference type="KEGG" id="agv:OJF2_31150"/>
<gene>
    <name evidence="2" type="ORF">OJF2_31150</name>
</gene>
<feature type="signal peptide" evidence="1">
    <location>
        <begin position="1"/>
        <end position="25"/>
    </location>
</feature>
<feature type="chain" id="PRO_5022746753" evidence="1">
    <location>
        <begin position="26"/>
        <end position="112"/>
    </location>
</feature>
<proteinExistence type="predicted"/>
<protein>
    <submittedName>
        <fullName evidence="2">Uncharacterized protein</fullName>
    </submittedName>
</protein>
<keyword evidence="3" id="KW-1185">Reference proteome</keyword>
<sequence length="112" mass="12032" precursor="true">MSIKQGLFALVVAVPLFAAAPRSEAQVVTGGYIGIGQPFGGVVTPPLLTPAPLVTPVVPYAAPYNTVVVRRPVYATPYVGPGWGYGPRYYGGYGPRHYGYGPYRRGFGRGWW</sequence>
<dbReference type="Proteomes" id="UP000324233">
    <property type="component" value="Chromosome"/>
</dbReference>
<dbReference type="EMBL" id="CP042997">
    <property type="protein sequence ID" value="QEH34574.1"/>
    <property type="molecule type" value="Genomic_DNA"/>
</dbReference>
<dbReference type="AlphaFoldDB" id="A0A5B9W2W5"/>
<evidence type="ECO:0000313" key="3">
    <source>
        <dbReference type="Proteomes" id="UP000324233"/>
    </source>
</evidence>
<evidence type="ECO:0000256" key="1">
    <source>
        <dbReference type="SAM" id="SignalP"/>
    </source>
</evidence>
<keyword evidence="1" id="KW-0732">Signal</keyword>
<dbReference type="RefSeq" id="WP_210420535.1">
    <property type="nucleotide sequence ID" value="NZ_CP042997.1"/>
</dbReference>
<evidence type="ECO:0000313" key="2">
    <source>
        <dbReference type="EMBL" id="QEH34574.1"/>
    </source>
</evidence>
<name>A0A5B9W2W5_9BACT</name>
<accession>A0A5B9W2W5</accession>
<organism evidence="2 3">
    <name type="scientific">Aquisphaera giovannonii</name>
    <dbReference type="NCBI Taxonomy" id="406548"/>
    <lineage>
        <taxon>Bacteria</taxon>
        <taxon>Pseudomonadati</taxon>
        <taxon>Planctomycetota</taxon>
        <taxon>Planctomycetia</taxon>
        <taxon>Isosphaerales</taxon>
        <taxon>Isosphaeraceae</taxon>
        <taxon>Aquisphaera</taxon>
    </lineage>
</organism>
<reference evidence="2 3" key="1">
    <citation type="submission" date="2019-08" db="EMBL/GenBank/DDBJ databases">
        <title>Deep-cultivation of Planctomycetes and their phenomic and genomic characterization uncovers novel biology.</title>
        <authorList>
            <person name="Wiegand S."/>
            <person name="Jogler M."/>
            <person name="Boedeker C."/>
            <person name="Pinto D."/>
            <person name="Vollmers J."/>
            <person name="Rivas-Marin E."/>
            <person name="Kohn T."/>
            <person name="Peeters S.H."/>
            <person name="Heuer A."/>
            <person name="Rast P."/>
            <person name="Oberbeckmann S."/>
            <person name="Bunk B."/>
            <person name="Jeske O."/>
            <person name="Meyerdierks A."/>
            <person name="Storesund J.E."/>
            <person name="Kallscheuer N."/>
            <person name="Luecker S."/>
            <person name="Lage O.M."/>
            <person name="Pohl T."/>
            <person name="Merkel B.J."/>
            <person name="Hornburger P."/>
            <person name="Mueller R.-W."/>
            <person name="Bruemmer F."/>
            <person name="Labrenz M."/>
            <person name="Spormann A.M."/>
            <person name="Op den Camp H."/>
            <person name="Overmann J."/>
            <person name="Amann R."/>
            <person name="Jetten M.S.M."/>
            <person name="Mascher T."/>
            <person name="Medema M.H."/>
            <person name="Devos D.P."/>
            <person name="Kaster A.-K."/>
            <person name="Ovreas L."/>
            <person name="Rohde M."/>
            <person name="Galperin M.Y."/>
            <person name="Jogler C."/>
        </authorList>
    </citation>
    <scope>NUCLEOTIDE SEQUENCE [LARGE SCALE GENOMIC DNA]</scope>
    <source>
        <strain evidence="2 3">OJF2</strain>
    </source>
</reference>